<dbReference type="EMBL" id="OZ037947">
    <property type="protein sequence ID" value="CAL1707020.1"/>
    <property type="molecule type" value="Genomic_DNA"/>
</dbReference>
<reference evidence="3" key="1">
    <citation type="submission" date="2024-04" db="EMBL/GenBank/DDBJ databases">
        <authorList>
            <person name="Shaw F."/>
            <person name="Minotto A."/>
        </authorList>
    </citation>
    <scope>NUCLEOTIDE SEQUENCE [LARGE SCALE GENOMIC DNA]</scope>
</reference>
<evidence type="ECO:0000256" key="1">
    <source>
        <dbReference type="SAM" id="MobiDB-lite"/>
    </source>
</evidence>
<sequence length="320" mass="34818">MTSALYMHPWYKMPTLKRKGSFEFDFDHACQPHQAGVENLRDRELASGPRVKRRRCDNLENGFSQLSLNPTAVGAVVQPQTQHLWGVPYSANPSYNAFGSTQSQPQPPSSGVDSVLTGTAPDAPSLATSASGPLPPAIHEYTSISPPDISPTAIDTEEYSWYEPEKDRIVITNLNTTEPDASPSPSSPTGAGRTGGDDDEDSLRVTLPASLLRRLNNRDDVNLPSLLREAPDSDPSKALVLFRPLTLPSAEEKEEEGTSRTEPSIGGDIELEEPEYMVGTEDIPIIEEEDLIPSSLMASGNMVDGLDIEELQDDDAMDIE</sequence>
<feature type="region of interest" description="Disordered" evidence="1">
    <location>
        <begin position="175"/>
        <end position="202"/>
    </location>
</feature>
<organism evidence="2 3">
    <name type="scientific">Somion occarium</name>
    <dbReference type="NCBI Taxonomy" id="3059160"/>
    <lineage>
        <taxon>Eukaryota</taxon>
        <taxon>Fungi</taxon>
        <taxon>Dikarya</taxon>
        <taxon>Basidiomycota</taxon>
        <taxon>Agaricomycotina</taxon>
        <taxon>Agaricomycetes</taxon>
        <taxon>Polyporales</taxon>
        <taxon>Cerrenaceae</taxon>
        <taxon>Somion</taxon>
    </lineage>
</organism>
<name>A0ABP1DGP7_9APHY</name>
<feature type="compositionally biased region" description="Low complexity" evidence="1">
    <location>
        <begin position="176"/>
        <end position="191"/>
    </location>
</feature>
<feature type="region of interest" description="Disordered" evidence="1">
    <location>
        <begin position="244"/>
        <end position="274"/>
    </location>
</feature>
<evidence type="ECO:0000313" key="2">
    <source>
        <dbReference type="EMBL" id="CAL1707020.1"/>
    </source>
</evidence>
<protein>
    <submittedName>
        <fullName evidence="2">Uncharacterized protein</fullName>
    </submittedName>
</protein>
<dbReference type="Proteomes" id="UP001497453">
    <property type="component" value="Chromosome 4"/>
</dbReference>
<gene>
    <name evidence="2" type="ORF">GFSPODELE1_LOCUS6153</name>
</gene>
<accession>A0ABP1DGP7</accession>
<proteinExistence type="predicted"/>
<keyword evidence="3" id="KW-1185">Reference proteome</keyword>
<evidence type="ECO:0000313" key="3">
    <source>
        <dbReference type="Proteomes" id="UP001497453"/>
    </source>
</evidence>
<feature type="region of interest" description="Disordered" evidence="1">
    <location>
        <begin position="96"/>
        <end position="152"/>
    </location>
</feature>